<dbReference type="Proteomes" id="UP001222325">
    <property type="component" value="Unassembled WGS sequence"/>
</dbReference>
<comment type="caution">
    <text evidence="2">The sequence shown here is derived from an EMBL/GenBank/DDBJ whole genome shotgun (WGS) entry which is preliminary data.</text>
</comment>
<dbReference type="EMBL" id="JARJCN010000029">
    <property type="protein sequence ID" value="KAJ7087377.1"/>
    <property type="molecule type" value="Genomic_DNA"/>
</dbReference>
<feature type="compositionally biased region" description="Polar residues" evidence="1">
    <location>
        <begin position="1"/>
        <end position="17"/>
    </location>
</feature>
<feature type="compositionally biased region" description="Low complexity" evidence="1">
    <location>
        <begin position="103"/>
        <end position="123"/>
    </location>
</feature>
<protein>
    <submittedName>
        <fullName evidence="2">Uncharacterized protein</fullName>
    </submittedName>
</protein>
<sequence length="142" mass="14888">MSTPLDSISTAANSENWRATPPHMDAGPVTSAQSASARTQSHLQASGARTTLRPDHDHPAPPVSAATMYASAQSRVPQASPRTTYGTLPRDQDGTPKVPSPSPVSSGSPRPGTTSPTAPTGLTARVVMDDNGKYYLIQPRRD</sequence>
<evidence type="ECO:0000313" key="2">
    <source>
        <dbReference type="EMBL" id="KAJ7087377.1"/>
    </source>
</evidence>
<dbReference type="AlphaFoldDB" id="A0AAD6U6L8"/>
<accession>A0AAD6U6L8</accession>
<organism evidence="2 3">
    <name type="scientific">Mycena belliarum</name>
    <dbReference type="NCBI Taxonomy" id="1033014"/>
    <lineage>
        <taxon>Eukaryota</taxon>
        <taxon>Fungi</taxon>
        <taxon>Dikarya</taxon>
        <taxon>Basidiomycota</taxon>
        <taxon>Agaricomycotina</taxon>
        <taxon>Agaricomycetes</taxon>
        <taxon>Agaricomycetidae</taxon>
        <taxon>Agaricales</taxon>
        <taxon>Marasmiineae</taxon>
        <taxon>Mycenaceae</taxon>
        <taxon>Mycena</taxon>
    </lineage>
</organism>
<evidence type="ECO:0000256" key="1">
    <source>
        <dbReference type="SAM" id="MobiDB-lite"/>
    </source>
</evidence>
<name>A0AAD6U6L8_9AGAR</name>
<proteinExistence type="predicted"/>
<feature type="compositionally biased region" description="Polar residues" evidence="1">
    <location>
        <begin position="70"/>
        <end position="86"/>
    </location>
</feature>
<evidence type="ECO:0000313" key="3">
    <source>
        <dbReference type="Proteomes" id="UP001222325"/>
    </source>
</evidence>
<gene>
    <name evidence="2" type="ORF">B0H15DRAFT_801419</name>
</gene>
<feature type="compositionally biased region" description="Low complexity" evidence="1">
    <location>
        <begin position="30"/>
        <end position="41"/>
    </location>
</feature>
<keyword evidence="3" id="KW-1185">Reference proteome</keyword>
<reference evidence="2" key="1">
    <citation type="submission" date="2023-03" db="EMBL/GenBank/DDBJ databases">
        <title>Massive genome expansion in bonnet fungi (Mycena s.s.) driven by repeated elements and novel gene families across ecological guilds.</title>
        <authorList>
            <consortium name="Lawrence Berkeley National Laboratory"/>
            <person name="Harder C.B."/>
            <person name="Miyauchi S."/>
            <person name="Viragh M."/>
            <person name="Kuo A."/>
            <person name="Thoen E."/>
            <person name="Andreopoulos B."/>
            <person name="Lu D."/>
            <person name="Skrede I."/>
            <person name="Drula E."/>
            <person name="Henrissat B."/>
            <person name="Morin E."/>
            <person name="Kohler A."/>
            <person name="Barry K."/>
            <person name="LaButti K."/>
            <person name="Morin E."/>
            <person name="Salamov A."/>
            <person name="Lipzen A."/>
            <person name="Mereny Z."/>
            <person name="Hegedus B."/>
            <person name="Baldrian P."/>
            <person name="Stursova M."/>
            <person name="Weitz H."/>
            <person name="Taylor A."/>
            <person name="Grigoriev I.V."/>
            <person name="Nagy L.G."/>
            <person name="Martin F."/>
            <person name="Kauserud H."/>
        </authorList>
    </citation>
    <scope>NUCLEOTIDE SEQUENCE</scope>
    <source>
        <strain evidence="2">CBHHK173m</strain>
    </source>
</reference>
<feature type="region of interest" description="Disordered" evidence="1">
    <location>
        <begin position="1"/>
        <end position="125"/>
    </location>
</feature>